<dbReference type="RefSeq" id="WP_091857399.1">
    <property type="nucleotide sequence ID" value="NZ_FNBZ01000004.1"/>
</dbReference>
<keyword evidence="4" id="KW-1185">Reference proteome</keyword>
<evidence type="ECO:0000256" key="2">
    <source>
        <dbReference type="ARBA" id="ARBA00022723"/>
    </source>
</evidence>
<dbReference type="PANTHER" id="PTHR42796">
    <property type="entry name" value="FUMARYLACETOACETATE HYDROLASE DOMAIN-CONTAINING PROTEIN 2A-RELATED"/>
    <property type="match status" value="1"/>
</dbReference>
<protein>
    <submittedName>
        <fullName evidence="3">Fumarylacetoacetate (FAA) hydrolase family protein</fullName>
    </submittedName>
</protein>
<organism evidence="3 4">
    <name type="scientific">Bosea robiniae</name>
    <dbReference type="NCBI Taxonomy" id="1036780"/>
    <lineage>
        <taxon>Bacteria</taxon>
        <taxon>Pseudomonadati</taxon>
        <taxon>Pseudomonadota</taxon>
        <taxon>Alphaproteobacteria</taxon>
        <taxon>Hyphomicrobiales</taxon>
        <taxon>Boseaceae</taxon>
        <taxon>Bosea</taxon>
    </lineage>
</organism>
<dbReference type="EMBL" id="FNBZ01000004">
    <property type="protein sequence ID" value="SDG55623.1"/>
    <property type="molecule type" value="Genomic_DNA"/>
</dbReference>
<evidence type="ECO:0000313" key="3">
    <source>
        <dbReference type="EMBL" id="SDG55623.1"/>
    </source>
</evidence>
<dbReference type="InterPro" id="IPR051121">
    <property type="entry name" value="FAH"/>
</dbReference>
<comment type="similarity">
    <text evidence="1">Belongs to the FAH family.</text>
</comment>
<evidence type="ECO:0000313" key="4">
    <source>
        <dbReference type="Proteomes" id="UP000199468"/>
    </source>
</evidence>
<evidence type="ECO:0000256" key="1">
    <source>
        <dbReference type="ARBA" id="ARBA00010211"/>
    </source>
</evidence>
<proteinExistence type="inferred from homology"/>
<reference evidence="3 4" key="1">
    <citation type="submission" date="2016-10" db="EMBL/GenBank/DDBJ databases">
        <authorList>
            <person name="Varghese N."/>
            <person name="Submissions S."/>
        </authorList>
    </citation>
    <scope>NUCLEOTIDE SEQUENCE [LARGE SCALE GENOMIC DNA]</scope>
    <source>
        <strain evidence="3 4">DSM 26672</strain>
    </source>
</reference>
<keyword evidence="2" id="KW-0479">Metal-binding</keyword>
<dbReference type="GO" id="GO:0016787">
    <property type="term" value="F:hydrolase activity"/>
    <property type="evidence" value="ECO:0007669"/>
    <property type="project" value="UniProtKB-KW"/>
</dbReference>
<sequence>MPSLDLAVTTTLPADAEAAALAGRVWRPDLGGPAVVTLRGGQVIDVTQSFATSRDLCENADPAAALRAAQGEAIGSLTDILANTPVDGRDPTRPWLLSPLDLQAVKAAGVTFAVSMLERVIEEKARGNPAAAATIREEIGKLIGDDLSKLKPGSPEAMHLKDVLIKQGAWSQYLEVGIGPDAEIFTKAPPMSTVGTGADAGLHPASSWNNPEPEIVLIVASDGRIVGATLGNDVNLRDVEGRSALLLGKAKDNNAAAAVGPFIRLFDAGFTLDHVRRTTVTLTVEGQDGFRLEGSSSIAKISRDPADLAAQMIGPHHQYPDGAALYLGTMFAPIKDRDAPGGGFTHKYGDIVTIAAPELGSLVNRMKRTDECAPWTYGASHLMRYLAGRGLL</sequence>
<dbReference type="PANTHER" id="PTHR42796:SF7">
    <property type="entry name" value="2-DEHYDRO-3-DEOXY-D-ARABINONATE DEHYDRATASE"/>
    <property type="match status" value="1"/>
</dbReference>
<dbReference type="SUPFAM" id="SSF56529">
    <property type="entry name" value="FAH"/>
    <property type="match status" value="1"/>
</dbReference>
<keyword evidence="3" id="KW-0378">Hydrolase</keyword>
<comment type="caution">
    <text evidence="3">The sequence shown here is derived from an EMBL/GenBank/DDBJ whole genome shotgun (WGS) entry which is preliminary data.</text>
</comment>
<accession>A0ABY0P0H5</accession>
<name>A0ABY0P0H5_9HYPH</name>
<gene>
    <name evidence="3" type="ORF">SAMN05421844_104337</name>
</gene>
<dbReference type="Proteomes" id="UP000199468">
    <property type="component" value="Unassembled WGS sequence"/>
</dbReference>
<dbReference type="Gene3D" id="3.90.850.10">
    <property type="entry name" value="Fumarylacetoacetase-like, C-terminal domain"/>
    <property type="match status" value="1"/>
</dbReference>
<dbReference type="InterPro" id="IPR036663">
    <property type="entry name" value="Fumarylacetoacetase_C_sf"/>
</dbReference>